<dbReference type="GO" id="GO:0005524">
    <property type="term" value="F:ATP binding"/>
    <property type="evidence" value="ECO:0007669"/>
    <property type="project" value="UniProtKB-UniRule"/>
</dbReference>
<evidence type="ECO:0000256" key="5">
    <source>
        <dbReference type="ARBA" id="ARBA00022598"/>
    </source>
</evidence>
<dbReference type="PIRSF" id="PIRSF001594">
    <property type="entry name" value="Pyruv_carbox"/>
    <property type="match status" value="1"/>
</dbReference>
<dbReference type="Gene3D" id="3.30.470.20">
    <property type="entry name" value="ATP-grasp fold, B domain"/>
    <property type="match status" value="1"/>
</dbReference>
<dbReference type="PROSITE" id="PS00188">
    <property type="entry name" value="BIOTIN"/>
    <property type="match status" value="1"/>
</dbReference>
<sequence length="1154" mass="129099">MHKNACRKVEGKMKKFNKVLIANRGEIAIRIIRACQELGIHTVAIYAQEDKLSLFRTKADESYLITGTSGPVEAYLDMDKIITLAKKKEVDAIHPGYGFLSENPLFAKRCEEEGIVFIGPTHEMMEKMGDKIQSKIVAKSVNVPTIPGVEKPITSDSEALEFAKKAGYPIILKAAAGGGGRGMRIVREEKDLLKEFHSATSEATKAFGDGTIFVEKYLEEPKHIEVQILGDHHGNVVHLFERDCSIQRRHQKIVEFTPSLSINDEQRQAICKDALKLAKEVNYRNAGTIEFLVDKKGDHYFIEMNPRIQVEHTVTELVTGIDLVQSQILIAQGLPLDSAEIGIPSQDAIETRGAAIQCRITTEDPKNHFMPDTGRLDVYRTGSGFGIRLDGGNGFTGAEITPYYDSLLVKSTAFSRNFEDARRKAVRGLKEMKIEGVQTNKDFLINVLQHPTFIGGKCDTKFIDDHPELFEIEDQKSEASNVLKYFGNIIVNETFGNKPDYDEPYIPTIPVDTEFRGSKQILDEQGPAGLVQWIKDQEKLLLVDTTFRDAHQSIAATRVRSRDMIKIARETAALVPDLFALEMWGGATFDVAYRFLKESPWRRLDELRKRVPNILFQMLLRGANAVGYKNYPDNVIRAFVQEAAKSGIDIFRIFDSLNWMDGMKISIDEVLKTDKIAEVSICYTGDILDTSRTKYNLDYYLRMAREIEKTGAHILAIKDMSGLLKPGAAYKLIEALKQEVSMPIHLHTHDTTGNGVATVLFGQMAGADIADAALNGVSGLTSQPALNSIVAALKNTPRDTGLNEDELQILSDYWGTTRQVYSKFESEMKSGSTEIYKLEIPGGQYSNLRAQVESFGLGHKFREVKEKYLEANLMLGDIVKVTPSSKTVGDLAIFMVQNDLTVDNIKTKGKELAYPDSVVDFYKGMIGQPEGGFDPELQKIVLKGIEPITVRPGILLPDEDFDKIKKDFQEEFGVELDDREVLSVALYPKVMKEYFEFLQEYGDFMRMESHAFFYGLKVGEVIDVEVSKGKRFIIKLVSIGVPNDEGMCPVMFEVDGFRREIYIEDKRSLSAKQKVTMLKADPKNSKQIGSGIPGTVLKVLVNEGEAVKQNQALVVVEAMKMETEMVASEDGKVKRIYVSEGQSVQSGELIVEME</sequence>
<comment type="caution">
    <text evidence="20">The sequence shown here is derived from an EMBL/GenBank/DDBJ whole genome shotgun (WGS) entry which is preliminary data.</text>
</comment>
<feature type="modified residue" description="N6-carboxylysine" evidence="15">
    <location>
        <position position="718"/>
    </location>
</feature>
<dbReference type="InterPro" id="IPR011053">
    <property type="entry name" value="Single_hybrid_motif"/>
</dbReference>
<evidence type="ECO:0000259" key="16">
    <source>
        <dbReference type="PROSITE" id="PS50968"/>
    </source>
</evidence>
<keyword evidence="20" id="KW-0670">Pyruvate</keyword>
<dbReference type="NCBIfam" id="NF006761">
    <property type="entry name" value="PRK09282.1"/>
    <property type="match status" value="1"/>
</dbReference>
<dbReference type="PROSITE" id="PS50979">
    <property type="entry name" value="BC"/>
    <property type="match status" value="1"/>
</dbReference>
<dbReference type="PROSITE" id="PS00866">
    <property type="entry name" value="CPSASE_1"/>
    <property type="match status" value="1"/>
</dbReference>
<protein>
    <recommendedName>
        <fullName evidence="3 11">Pyruvate carboxylase</fullName>
        <ecNumber evidence="3 11">6.4.1.1</ecNumber>
    </recommendedName>
</protein>
<dbReference type="Gene3D" id="3.20.20.70">
    <property type="entry name" value="Aldolase class I"/>
    <property type="match status" value="1"/>
</dbReference>
<keyword evidence="7 11" id="KW-0547">Nucleotide-binding</keyword>
<feature type="binding site" evidence="13">
    <location>
        <position position="882"/>
    </location>
    <ligand>
        <name>substrate</name>
    </ligand>
</feature>
<evidence type="ECO:0000259" key="18">
    <source>
        <dbReference type="PROSITE" id="PS50979"/>
    </source>
</evidence>
<dbReference type="Pfam" id="PF02785">
    <property type="entry name" value="Biotin_carb_C"/>
    <property type="match status" value="1"/>
</dbReference>
<dbReference type="GO" id="GO:0046872">
    <property type="term" value="F:metal ion binding"/>
    <property type="evidence" value="ECO:0007669"/>
    <property type="project" value="UniProtKB-KW"/>
</dbReference>
<comment type="catalytic activity">
    <reaction evidence="11">
        <text>hydrogencarbonate + pyruvate + ATP = oxaloacetate + ADP + phosphate + H(+)</text>
        <dbReference type="Rhea" id="RHEA:20844"/>
        <dbReference type="ChEBI" id="CHEBI:15361"/>
        <dbReference type="ChEBI" id="CHEBI:15378"/>
        <dbReference type="ChEBI" id="CHEBI:16452"/>
        <dbReference type="ChEBI" id="CHEBI:17544"/>
        <dbReference type="ChEBI" id="CHEBI:30616"/>
        <dbReference type="ChEBI" id="CHEBI:43474"/>
        <dbReference type="ChEBI" id="CHEBI:456216"/>
        <dbReference type="EC" id="6.4.1.1"/>
    </reaction>
</comment>
<dbReference type="InterPro" id="IPR011764">
    <property type="entry name" value="Biotin_carboxylation_dom"/>
</dbReference>
<feature type="binding site" evidence="13">
    <location>
        <position position="131"/>
    </location>
    <ligand>
        <name>ATP</name>
        <dbReference type="ChEBI" id="CHEBI:30616"/>
    </ligand>
</feature>
<dbReference type="InterPro" id="IPR055268">
    <property type="entry name" value="PCB-like"/>
</dbReference>
<evidence type="ECO:0000256" key="13">
    <source>
        <dbReference type="PIRSR" id="PIRSR001594-2"/>
    </source>
</evidence>
<dbReference type="Pfam" id="PF00364">
    <property type="entry name" value="Biotin_lipoyl"/>
    <property type="match status" value="1"/>
</dbReference>
<keyword evidence="10" id="KW-0511">Multifunctional enzyme</keyword>
<keyword evidence="5 11" id="KW-0436">Ligase</keyword>
<dbReference type="Pfam" id="PF02786">
    <property type="entry name" value="CPSase_L_D2"/>
    <property type="match status" value="1"/>
</dbReference>
<dbReference type="InterPro" id="IPR016185">
    <property type="entry name" value="PreATP-grasp_dom_sf"/>
</dbReference>
<feature type="binding site" description="via carbamate group" evidence="14">
    <location>
        <position position="718"/>
    </location>
    <ligand>
        <name>Mn(2+)</name>
        <dbReference type="ChEBI" id="CHEBI:29035"/>
    </ligand>
</feature>
<gene>
    <name evidence="20" type="ORF">FXB42_08135</name>
</gene>
<name>A0A5D0WNG0_9FIRM</name>
<evidence type="ECO:0000256" key="7">
    <source>
        <dbReference type="ARBA" id="ARBA00022741"/>
    </source>
</evidence>
<feature type="binding site" evidence="14">
    <location>
        <position position="549"/>
    </location>
    <ligand>
        <name>Mn(2+)</name>
        <dbReference type="ChEBI" id="CHEBI:29035"/>
    </ligand>
</feature>
<evidence type="ECO:0000256" key="12">
    <source>
        <dbReference type="PIRSR" id="PIRSR001594-1"/>
    </source>
</evidence>
<dbReference type="Pfam" id="PF00289">
    <property type="entry name" value="Biotin_carb_N"/>
    <property type="match status" value="1"/>
</dbReference>
<organism evidence="20 21">
    <name type="scientific">Acetobacterium wieringae</name>
    <dbReference type="NCBI Taxonomy" id="52694"/>
    <lineage>
        <taxon>Bacteria</taxon>
        <taxon>Bacillati</taxon>
        <taxon>Bacillota</taxon>
        <taxon>Clostridia</taxon>
        <taxon>Eubacteriales</taxon>
        <taxon>Eubacteriaceae</taxon>
        <taxon>Acetobacterium</taxon>
    </lineage>
</organism>
<dbReference type="Proteomes" id="UP000322619">
    <property type="component" value="Unassembled WGS sequence"/>
</dbReference>
<dbReference type="CDD" id="cd06850">
    <property type="entry name" value="biotinyl_domain"/>
    <property type="match status" value="1"/>
</dbReference>
<accession>A0A5D0WNG0</accession>
<dbReference type="UniPathway" id="UPA00138"/>
<dbReference type="InterPro" id="IPR005482">
    <property type="entry name" value="Biotin_COase_C"/>
</dbReference>
<evidence type="ECO:0000256" key="1">
    <source>
        <dbReference type="ARBA" id="ARBA00001953"/>
    </source>
</evidence>
<evidence type="ECO:0000256" key="9">
    <source>
        <dbReference type="ARBA" id="ARBA00023267"/>
    </source>
</evidence>
<feature type="modified residue" description="N6-biotinyllysine" evidence="15">
    <location>
        <position position="1120"/>
    </location>
</feature>
<dbReference type="EC" id="6.4.1.1" evidence="3 11"/>
<evidence type="ECO:0000259" key="17">
    <source>
        <dbReference type="PROSITE" id="PS50975"/>
    </source>
</evidence>
<dbReference type="GO" id="GO:0004736">
    <property type="term" value="F:pyruvate carboxylase activity"/>
    <property type="evidence" value="ECO:0007669"/>
    <property type="project" value="UniProtKB-EC"/>
</dbReference>
<evidence type="ECO:0000256" key="10">
    <source>
        <dbReference type="ARBA" id="ARBA00023268"/>
    </source>
</evidence>
<keyword evidence="9 11" id="KW-0092">Biotin</keyword>
<dbReference type="FunFam" id="3.30.1490.20:FF:000018">
    <property type="entry name" value="Biotin carboxylase"/>
    <property type="match status" value="1"/>
</dbReference>
<dbReference type="PANTHER" id="PTHR43778">
    <property type="entry name" value="PYRUVATE CARBOXYLASE"/>
    <property type="match status" value="1"/>
</dbReference>
<evidence type="ECO:0000256" key="2">
    <source>
        <dbReference type="ARBA" id="ARBA00004742"/>
    </source>
</evidence>
<feature type="domain" description="ATP-grasp" evidence="17">
    <location>
        <begin position="135"/>
        <end position="332"/>
    </location>
</feature>
<dbReference type="FunFam" id="3.20.20.70:FF:000033">
    <property type="entry name" value="Pyruvate carboxylase"/>
    <property type="match status" value="1"/>
</dbReference>
<dbReference type="InterPro" id="IPR000089">
    <property type="entry name" value="Biotin_lipoyl"/>
</dbReference>
<evidence type="ECO:0000313" key="20">
    <source>
        <dbReference type="EMBL" id="TYC85830.1"/>
    </source>
</evidence>
<evidence type="ECO:0000256" key="15">
    <source>
        <dbReference type="PIRSR" id="PIRSR001594-4"/>
    </source>
</evidence>
<comment type="pathway">
    <text evidence="2">Carbohydrate biosynthesis; gluconeogenesis.</text>
</comment>
<proteinExistence type="predicted"/>
<feature type="binding site" evidence="13">
    <location>
        <position position="250"/>
    </location>
    <ligand>
        <name>ATP</name>
        <dbReference type="ChEBI" id="CHEBI:30616"/>
    </ligand>
</feature>
<dbReference type="SUPFAM" id="SSF52440">
    <property type="entry name" value="PreATP-grasp domain"/>
    <property type="match status" value="1"/>
</dbReference>
<feature type="domain" description="Biotin carboxylation" evidence="18">
    <location>
        <begin position="15"/>
        <end position="468"/>
    </location>
</feature>
<feature type="domain" description="Pyruvate carboxyltransferase" evidence="19">
    <location>
        <begin position="540"/>
        <end position="808"/>
    </location>
</feature>
<dbReference type="SMART" id="SM00878">
    <property type="entry name" value="Biotin_carb_C"/>
    <property type="match status" value="1"/>
</dbReference>
<dbReference type="AlphaFoldDB" id="A0A5D0WNG0"/>
<evidence type="ECO:0000256" key="6">
    <source>
        <dbReference type="ARBA" id="ARBA00022723"/>
    </source>
</evidence>
<dbReference type="CDD" id="cd07937">
    <property type="entry name" value="DRE_TIM_PC_TC_5S"/>
    <property type="match status" value="1"/>
</dbReference>
<dbReference type="Pfam" id="PF00682">
    <property type="entry name" value="HMGL-like"/>
    <property type="match status" value="1"/>
</dbReference>
<dbReference type="InterPro" id="IPR000891">
    <property type="entry name" value="PYR_CT"/>
</dbReference>
<evidence type="ECO:0000256" key="8">
    <source>
        <dbReference type="ARBA" id="ARBA00022840"/>
    </source>
</evidence>
<keyword evidence="4" id="KW-0312">Gluconeogenesis</keyword>
<dbReference type="NCBIfam" id="TIGR01235">
    <property type="entry name" value="pyruv_carbox"/>
    <property type="match status" value="1"/>
</dbReference>
<feature type="active site" evidence="12">
    <location>
        <position position="307"/>
    </location>
</feature>
<dbReference type="InterPro" id="IPR005481">
    <property type="entry name" value="BC-like_N"/>
</dbReference>
<dbReference type="SUPFAM" id="SSF51246">
    <property type="entry name" value="Rudiment single hybrid motif"/>
    <property type="match status" value="1"/>
</dbReference>
<dbReference type="InterPro" id="IPR003379">
    <property type="entry name" value="Carboxylase_cons_dom"/>
</dbReference>
<keyword evidence="6 14" id="KW-0479">Metal-binding</keyword>
<dbReference type="SUPFAM" id="SSF51569">
    <property type="entry name" value="Aldolase"/>
    <property type="match status" value="1"/>
</dbReference>
<feature type="domain" description="Lipoyl-binding" evidence="16">
    <location>
        <begin position="1079"/>
        <end position="1154"/>
    </location>
</feature>
<dbReference type="Pfam" id="PF02436">
    <property type="entry name" value="PYC_OADA"/>
    <property type="match status" value="1"/>
</dbReference>
<comment type="function">
    <text evidence="11">Catalyzes a 2-step reaction, involving the ATP-dependent carboxylation of the covalently attached biotin in the first step and the transfer of the carboxyl group to pyruvate in the second.</text>
</comment>
<evidence type="ECO:0000256" key="11">
    <source>
        <dbReference type="PIRNR" id="PIRNR001594"/>
    </source>
</evidence>
<dbReference type="InterPro" id="IPR005479">
    <property type="entry name" value="CPAse_ATP-bd"/>
</dbReference>
<keyword evidence="8 11" id="KW-0067">ATP-binding</keyword>
<dbReference type="InterPro" id="IPR011054">
    <property type="entry name" value="Rudment_hybrid_motif"/>
</dbReference>
<dbReference type="PROSITE" id="PS50968">
    <property type="entry name" value="BIOTINYL_LIPOYL"/>
    <property type="match status" value="1"/>
</dbReference>
<evidence type="ECO:0000313" key="21">
    <source>
        <dbReference type="Proteomes" id="UP000322619"/>
    </source>
</evidence>
<evidence type="ECO:0000256" key="4">
    <source>
        <dbReference type="ARBA" id="ARBA00022432"/>
    </source>
</evidence>
<dbReference type="SUPFAM" id="SSF56059">
    <property type="entry name" value="Glutathione synthetase ATP-binding domain-like"/>
    <property type="match status" value="1"/>
</dbReference>
<dbReference type="PROSITE" id="PS50975">
    <property type="entry name" value="ATP_GRASP"/>
    <property type="match status" value="1"/>
</dbReference>
<evidence type="ECO:0000256" key="3">
    <source>
        <dbReference type="ARBA" id="ARBA00013057"/>
    </source>
</evidence>
<dbReference type="InterPro" id="IPR011761">
    <property type="entry name" value="ATP-grasp"/>
</dbReference>
<feature type="binding site" evidence="14">
    <location>
        <position position="749"/>
    </location>
    <ligand>
        <name>Mn(2+)</name>
        <dbReference type="ChEBI" id="CHEBI:29035"/>
    </ligand>
</feature>
<dbReference type="InterPro" id="IPR005930">
    <property type="entry name" value="Pyruv_COase"/>
</dbReference>
<evidence type="ECO:0000256" key="14">
    <source>
        <dbReference type="PIRSR" id="PIRSR001594-3"/>
    </source>
</evidence>
<dbReference type="Gene3D" id="2.40.50.100">
    <property type="match status" value="1"/>
</dbReference>
<reference evidence="20 21" key="1">
    <citation type="submission" date="2019-08" db="EMBL/GenBank/DDBJ databases">
        <title>Isolation and enrichment of carboxydotrophic bacteria from anaerobic sludge for the production of bio-based chemicals from syngas.</title>
        <authorList>
            <person name="Antares A.L."/>
            <person name="Moreira J."/>
            <person name="Diender M."/>
            <person name="Parshina S.N."/>
            <person name="Stams A.J.M."/>
            <person name="Alves M."/>
            <person name="Alves J.I."/>
            <person name="Sousa D.Z."/>
        </authorList>
    </citation>
    <scope>NUCLEOTIDE SEQUENCE [LARGE SCALE GENOMIC DNA]</scope>
    <source>
        <strain evidence="20 21">JM</strain>
    </source>
</reference>
<dbReference type="GO" id="GO:0006094">
    <property type="term" value="P:gluconeogenesis"/>
    <property type="evidence" value="ECO:0007669"/>
    <property type="project" value="UniProtKB-UniPathway"/>
</dbReference>
<dbReference type="FunFam" id="2.40.50.100:FF:000003">
    <property type="entry name" value="Acetyl-CoA carboxylase biotin carboxyl carrier protein"/>
    <property type="match status" value="1"/>
</dbReference>
<dbReference type="InterPro" id="IPR001882">
    <property type="entry name" value="Biotin_BS"/>
</dbReference>
<dbReference type="InterPro" id="IPR013785">
    <property type="entry name" value="Aldolase_TIM"/>
</dbReference>
<dbReference type="EMBL" id="VSLA01000013">
    <property type="protein sequence ID" value="TYC85830.1"/>
    <property type="molecule type" value="Genomic_DNA"/>
</dbReference>
<feature type="binding site" evidence="14">
    <location>
        <position position="747"/>
    </location>
    <ligand>
        <name>Mn(2+)</name>
        <dbReference type="ChEBI" id="CHEBI:29035"/>
    </ligand>
</feature>
<dbReference type="FunFam" id="3.40.50.20:FF:000010">
    <property type="entry name" value="Propionyl-CoA carboxylase subunit alpha"/>
    <property type="match status" value="1"/>
</dbReference>
<comment type="cofactor">
    <cofactor evidence="1 11">
        <name>biotin</name>
        <dbReference type="ChEBI" id="CHEBI:57586"/>
    </cofactor>
</comment>
<dbReference type="NCBIfam" id="NF009554">
    <property type="entry name" value="PRK12999.1"/>
    <property type="match status" value="1"/>
</dbReference>
<dbReference type="PROSITE" id="PS00867">
    <property type="entry name" value="CPSASE_2"/>
    <property type="match status" value="1"/>
</dbReference>
<feature type="binding site" evidence="13">
    <location>
        <position position="215"/>
    </location>
    <ligand>
        <name>ATP</name>
        <dbReference type="ChEBI" id="CHEBI:30616"/>
    </ligand>
</feature>
<dbReference type="FunFam" id="3.30.470.20:FF:000012">
    <property type="entry name" value="Pyruvate carboxylase"/>
    <property type="match status" value="1"/>
</dbReference>
<feature type="binding site" evidence="13">
    <location>
        <position position="621"/>
    </location>
    <ligand>
        <name>substrate</name>
    </ligand>
</feature>
<dbReference type="PANTHER" id="PTHR43778:SF2">
    <property type="entry name" value="PYRUVATE CARBOXYLASE, MITOCHONDRIAL"/>
    <property type="match status" value="1"/>
</dbReference>
<evidence type="ECO:0000259" key="19">
    <source>
        <dbReference type="PROSITE" id="PS50991"/>
    </source>
</evidence>
<dbReference type="PROSITE" id="PS50991">
    <property type="entry name" value="PYR_CT"/>
    <property type="match status" value="1"/>
</dbReference>
<dbReference type="SUPFAM" id="SSF89000">
    <property type="entry name" value="post-HMGL domain-like"/>
    <property type="match status" value="1"/>
</dbReference>
<dbReference type="GO" id="GO:0005737">
    <property type="term" value="C:cytoplasm"/>
    <property type="evidence" value="ECO:0007669"/>
    <property type="project" value="TreeGrafter"/>
</dbReference>
<dbReference type="SUPFAM" id="SSF51230">
    <property type="entry name" value="Single hybrid motif"/>
    <property type="match status" value="1"/>
</dbReference>